<dbReference type="OrthoDB" id="1646880at2"/>
<dbReference type="Gene3D" id="2.40.50.1020">
    <property type="entry name" value="LytTr DNA-binding domain"/>
    <property type="match status" value="1"/>
</dbReference>
<dbReference type="GO" id="GO:0000156">
    <property type="term" value="F:phosphorelay response regulator activity"/>
    <property type="evidence" value="ECO:0007669"/>
    <property type="project" value="InterPro"/>
</dbReference>
<sequence length="249" mass="28534">MAMKAVIVDDEVSGRETLLHYIQKYCMDVEVVGLADSVKSGLEVIEKWRPDILFLDVEMPYGNAFDLLEQVKEITFETVFVTAFSNYAMKALNCSAAYYILKPIDIDELVSAVDKIKGQREKSKEFIHTKILIENINIVNKQLQKIVLPTMEGFEVIHVKDIIRCQANDNFTDIILAEGKKMLICRTLKHFEGLLEDYDFMRIHKSHLINIQYIKKYRKGKGGQVVMSDGSEIDVSPAKKQDFLDRFGS</sequence>
<dbReference type="PROSITE" id="PS50110">
    <property type="entry name" value="RESPONSE_REGULATORY"/>
    <property type="match status" value="1"/>
</dbReference>
<comment type="caution">
    <text evidence="4">The sequence shown here is derived from an EMBL/GenBank/DDBJ whole genome shotgun (WGS) entry which is preliminary data.</text>
</comment>
<keyword evidence="5" id="KW-1185">Reference proteome</keyword>
<dbReference type="PROSITE" id="PS50930">
    <property type="entry name" value="HTH_LYTTR"/>
    <property type="match status" value="1"/>
</dbReference>
<proteinExistence type="predicted"/>
<dbReference type="PANTHER" id="PTHR37299">
    <property type="entry name" value="TRANSCRIPTIONAL REGULATOR-RELATED"/>
    <property type="match status" value="1"/>
</dbReference>
<evidence type="ECO:0000313" key="4">
    <source>
        <dbReference type="EMBL" id="GAL85864.1"/>
    </source>
</evidence>
<evidence type="ECO:0000259" key="2">
    <source>
        <dbReference type="PROSITE" id="PS50110"/>
    </source>
</evidence>
<dbReference type="PANTHER" id="PTHR37299:SF1">
    <property type="entry name" value="STAGE 0 SPORULATION PROTEIN A HOMOLOG"/>
    <property type="match status" value="1"/>
</dbReference>
<dbReference type="EMBL" id="BBLT01000006">
    <property type="protein sequence ID" value="GAL85864.1"/>
    <property type="molecule type" value="Genomic_DNA"/>
</dbReference>
<dbReference type="Gene3D" id="3.40.50.2300">
    <property type="match status" value="1"/>
</dbReference>
<dbReference type="Pfam" id="PF00072">
    <property type="entry name" value="Response_reg"/>
    <property type="match status" value="1"/>
</dbReference>
<dbReference type="SUPFAM" id="SSF52172">
    <property type="entry name" value="CheY-like"/>
    <property type="match status" value="1"/>
</dbReference>
<dbReference type="Proteomes" id="UP000030185">
    <property type="component" value="Unassembled WGS sequence"/>
</dbReference>
<dbReference type="InterPro" id="IPR007492">
    <property type="entry name" value="LytTR_DNA-bd_dom"/>
</dbReference>
<name>A0A098LHE6_9BACT</name>
<organism evidence="4 5">
    <name type="scientific">Sporocytophaga myxococcoides</name>
    <dbReference type="NCBI Taxonomy" id="153721"/>
    <lineage>
        <taxon>Bacteria</taxon>
        <taxon>Pseudomonadati</taxon>
        <taxon>Bacteroidota</taxon>
        <taxon>Cytophagia</taxon>
        <taxon>Cytophagales</taxon>
        <taxon>Cytophagaceae</taxon>
        <taxon>Sporocytophaga</taxon>
    </lineage>
</organism>
<dbReference type="Pfam" id="PF04397">
    <property type="entry name" value="LytTR"/>
    <property type="match status" value="1"/>
</dbReference>
<gene>
    <name evidence="4" type="ORF">MYP_3093</name>
</gene>
<evidence type="ECO:0000256" key="1">
    <source>
        <dbReference type="PROSITE-ProRule" id="PRU00169"/>
    </source>
</evidence>
<reference evidence="4 5" key="1">
    <citation type="submission" date="2014-09" db="EMBL/GenBank/DDBJ databases">
        <title>Sporocytophaga myxococcoides PG-01 genome sequencing.</title>
        <authorList>
            <person name="Liu L."/>
            <person name="Gao P.J."/>
            <person name="Chen G.J."/>
            <person name="Wang L.S."/>
        </authorList>
    </citation>
    <scope>NUCLEOTIDE SEQUENCE [LARGE SCALE GENOMIC DNA]</scope>
    <source>
        <strain evidence="4 5">PG-01</strain>
    </source>
</reference>
<dbReference type="eggNOG" id="COG3279">
    <property type="taxonomic scope" value="Bacteria"/>
</dbReference>
<dbReference type="SMART" id="SM00448">
    <property type="entry name" value="REC"/>
    <property type="match status" value="1"/>
</dbReference>
<protein>
    <submittedName>
        <fullName evidence="4">Response regulator</fullName>
    </submittedName>
</protein>
<dbReference type="AlphaFoldDB" id="A0A098LHE6"/>
<keyword evidence="1" id="KW-0597">Phosphoprotein</keyword>
<dbReference type="STRING" id="153721.MYP_3093"/>
<dbReference type="GO" id="GO:0003677">
    <property type="term" value="F:DNA binding"/>
    <property type="evidence" value="ECO:0007669"/>
    <property type="project" value="InterPro"/>
</dbReference>
<dbReference type="InterPro" id="IPR001789">
    <property type="entry name" value="Sig_transdc_resp-reg_receiver"/>
</dbReference>
<feature type="modified residue" description="4-aspartylphosphate" evidence="1">
    <location>
        <position position="56"/>
    </location>
</feature>
<accession>A0A098LHE6</accession>
<dbReference type="InterPro" id="IPR046947">
    <property type="entry name" value="LytR-like"/>
</dbReference>
<feature type="domain" description="HTH LytTR-type" evidence="3">
    <location>
        <begin position="146"/>
        <end position="249"/>
    </location>
</feature>
<feature type="domain" description="Response regulatory" evidence="2">
    <location>
        <begin position="4"/>
        <end position="117"/>
    </location>
</feature>
<dbReference type="SMART" id="SM00850">
    <property type="entry name" value="LytTR"/>
    <property type="match status" value="1"/>
</dbReference>
<dbReference type="InterPro" id="IPR011006">
    <property type="entry name" value="CheY-like_superfamily"/>
</dbReference>
<evidence type="ECO:0000259" key="3">
    <source>
        <dbReference type="PROSITE" id="PS50930"/>
    </source>
</evidence>
<evidence type="ECO:0000313" key="5">
    <source>
        <dbReference type="Proteomes" id="UP000030185"/>
    </source>
</evidence>
<dbReference type="RefSeq" id="WP_045464904.1">
    <property type="nucleotide sequence ID" value="NZ_BBLT01000006.1"/>
</dbReference>